<feature type="domain" description="Pyrroline-5-carboxylate reductase dimerisation" evidence="13">
    <location>
        <begin position="174"/>
        <end position="277"/>
    </location>
</feature>
<dbReference type="InterPro" id="IPR036291">
    <property type="entry name" value="NAD(P)-bd_dom_sf"/>
</dbReference>
<evidence type="ECO:0000259" key="13">
    <source>
        <dbReference type="Pfam" id="PF14748"/>
    </source>
</evidence>
<dbReference type="InParanoid" id="F0ZQG6"/>
<evidence type="ECO:0000256" key="9">
    <source>
        <dbReference type="ARBA" id="ARBA00050547"/>
    </source>
</evidence>
<evidence type="ECO:0000313" key="15">
    <source>
        <dbReference type="Proteomes" id="UP000001064"/>
    </source>
</evidence>
<dbReference type="Proteomes" id="UP000001064">
    <property type="component" value="Unassembled WGS sequence"/>
</dbReference>
<dbReference type="HAMAP" id="MF_01925">
    <property type="entry name" value="P5C_reductase"/>
    <property type="match status" value="1"/>
</dbReference>
<comment type="catalytic activity">
    <reaction evidence="9">
        <text>L-proline + NAD(+) = (S)-1-pyrroline-5-carboxylate + NADH + 2 H(+)</text>
        <dbReference type="Rhea" id="RHEA:14105"/>
        <dbReference type="ChEBI" id="CHEBI:15378"/>
        <dbReference type="ChEBI" id="CHEBI:17388"/>
        <dbReference type="ChEBI" id="CHEBI:57540"/>
        <dbReference type="ChEBI" id="CHEBI:57945"/>
        <dbReference type="ChEBI" id="CHEBI:60039"/>
        <dbReference type="EC" id="1.5.1.2"/>
    </reaction>
</comment>
<dbReference type="OMA" id="PHIENLQ"/>
<dbReference type="GO" id="GO:0055129">
    <property type="term" value="P:L-proline biosynthetic process"/>
    <property type="evidence" value="ECO:0000318"/>
    <property type="project" value="GO_Central"/>
</dbReference>
<dbReference type="Gene3D" id="1.10.3730.10">
    <property type="entry name" value="ProC C-terminal domain-like"/>
    <property type="match status" value="1"/>
</dbReference>
<feature type="binding site" evidence="11">
    <location>
        <begin position="9"/>
        <end position="14"/>
    </location>
    <ligand>
        <name>NADP(+)</name>
        <dbReference type="ChEBI" id="CHEBI:58349"/>
    </ligand>
</feature>
<evidence type="ECO:0000256" key="8">
    <source>
        <dbReference type="ARBA" id="ARBA00038523"/>
    </source>
</evidence>
<keyword evidence="5" id="KW-0641">Proline biosynthesis</keyword>
<evidence type="ECO:0000256" key="5">
    <source>
        <dbReference type="ARBA" id="ARBA00022650"/>
    </source>
</evidence>
<keyword evidence="6 11" id="KW-0521">NADP</keyword>
<dbReference type="InterPro" id="IPR000304">
    <property type="entry name" value="Pyrroline-COOH_reductase"/>
</dbReference>
<evidence type="ECO:0000313" key="14">
    <source>
        <dbReference type="EMBL" id="EGC33789.1"/>
    </source>
</evidence>
<dbReference type="RefSeq" id="XP_003289660.1">
    <property type="nucleotide sequence ID" value="XM_003289612.1"/>
</dbReference>
<evidence type="ECO:0000256" key="6">
    <source>
        <dbReference type="ARBA" id="ARBA00022857"/>
    </source>
</evidence>
<dbReference type="FunFam" id="1.10.3730.10:FF:000004">
    <property type="entry name" value="Pyrroline-5-carboxylate reductase"/>
    <property type="match status" value="1"/>
</dbReference>
<comment type="similarity">
    <text evidence="2">Belongs to the pyrroline-5-carboxylate reductase family.</text>
</comment>
<dbReference type="EC" id="1.5.1.2" evidence="3"/>
<feature type="domain" description="Pyrroline-5-carboxylate reductase catalytic N-terminal" evidence="12">
    <location>
        <begin position="6"/>
        <end position="98"/>
    </location>
</feature>
<evidence type="ECO:0000259" key="12">
    <source>
        <dbReference type="Pfam" id="PF03807"/>
    </source>
</evidence>
<dbReference type="Gene3D" id="3.40.50.720">
    <property type="entry name" value="NAD(P)-binding Rossmann-like Domain"/>
    <property type="match status" value="1"/>
</dbReference>
<feature type="binding site" evidence="11">
    <location>
        <position position="57"/>
    </location>
    <ligand>
        <name>NADPH</name>
        <dbReference type="ChEBI" id="CHEBI:57783"/>
    </ligand>
</feature>
<dbReference type="eggNOG" id="KOG3124">
    <property type="taxonomic scope" value="Eukaryota"/>
</dbReference>
<dbReference type="OrthoDB" id="10263291at2759"/>
<dbReference type="InterPro" id="IPR008927">
    <property type="entry name" value="6-PGluconate_DH-like_C_sf"/>
</dbReference>
<feature type="non-terminal residue" evidence="14">
    <location>
        <position position="278"/>
    </location>
</feature>
<dbReference type="KEGG" id="dpp:DICPUDRAFT_36148"/>
<dbReference type="PANTHER" id="PTHR11645:SF0">
    <property type="entry name" value="PYRROLINE-5-CARBOXYLATE REDUCTASE 3"/>
    <property type="match status" value="1"/>
</dbReference>
<evidence type="ECO:0000256" key="11">
    <source>
        <dbReference type="PIRSR" id="PIRSR000193-1"/>
    </source>
</evidence>
<evidence type="ECO:0000256" key="1">
    <source>
        <dbReference type="ARBA" id="ARBA00005205"/>
    </source>
</evidence>
<dbReference type="PANTHER" id="PTHR11645">
    <property type="entry name" value="PYRROLINE-5-CARBOXYLATE REDUCTASE"/>
    <property type="match status" value="1"/>
</dbReference>
<comment type="catalytic activity">
    <reaction evidence="10">
        <text>L-proline + NADP(+) = (S)-1-pyrroline-5-carboxylate + NADPH + 2 H(+)</text>
        <dbReference type="Rhea" id="RHEA:14109"/>
        <dbReference type="ChEBI" id="CHEBI:15378"/>
        <dbReference type="ChEBI" id="CHEBI:17388"/>
        <dbReference type="ChEBI" id="CHEBI:57783"/>
        <dbReference type="ChEBI" id="CHEBI:58349"/>
        <dbReference type="ChEBI" id="CHEBI:60039"/>
        <dbReference type="EC" id="1.5.1.2"/>
    </reaction>
</comment>
<keyword evidence="4" id="KW-0028">Amino-acid biosynthesis</keyword>
<reference evidence="15" key="1">
    <citation type="journal article" date="2011" name="Genome Biol.">
        <title>Comparative genomics of the social amoebae Dictyostelium discoideum and Dictyostelium purpureum.</title>
        <authorList>
            <consortium name="US DOE Joint Genome Institute (JGI-PGF)"/>
            <person name="Sucgang R."/>
            <person name="Kuo A."/>
            <person name="Tian X."/>
            <person name="Salerno W."/>
            <person name="Parikh A."/>
            <person name="Feasley C.L."/>
            <person name="Dalin E."/>
            <person name="Tu H."/>
            <person name="Huang E."/>
            <person name="Barry K."/>
            <person name="Lindquist E."/>
            <person name="Shapiro H."/>
            <person name="Bruce D."/>
            <person name="Schmutz J."/>
            <person name="Salamov A."/>
            <person name="Fey P."/>
            <person name="Gaudet P."/>
            <person name="Anjard C."/>
            <person name="Babu M.M."/>
            <person name="Basu S."/>
            <person name="Bushmanova Y."/>
            <person name="van der Wel H."/>
            <person name="Katoh-Kurasawa M."/>
            <person name="Dinh C."/>
            <person name="Coutinho P.M."/>
            <person name="Saito T."/>
            <person name="Elias M."/>
            <person name="Schaap P."/>
            <person name="Kay R.R."/>
            <person name="Henrissat B."/>
            <person name="Eichinger L."/>
            <person name="Rivero F."/>
            <person name="Putnam N.H."/>
            <person name="West C.M."/>
            <person name="Loomis W.F."/>
            <person name="Chisholm R.L."/>
            <person name="Shaulsky G."/>
            <person name="Strassmann J.E."/>
            <person name="Queller D.C."/>
            <person name="Kuspa A."/>
            <person name="Grigoriev I.V."/>
        </authorList>
    </citation>
    <scope>NUCLEOTIDE SEQUENCE [LARGE SCALE GENOMIC DNA]</scope>
    <source>
        <strain evidence="15">QSDP1</strain>
    </source>
</reference>
<evidence type="ECO:0000256" key="7">
    <source>
        <dbReference type="ARBA" id="ARBA00023002"/>
    </source>
</evidence>
<sequence>MKDNNITVLGCGNLGVSIARGLVNSKLYKSSQITLTKRNIESIEHFKQEGYHVTSSNQDAVLKSKIVIVCVTPSQLDDLLDSIRGVITEQHVVISVVSGASIDNIKSHLGYKEIPIVRAMPNTAIQYCESMTCLAVRSSSQKHTNSPQDKAKDYALLIAQRIFNCLGMCIVLTEEQIVPATALCACGIAFFCRAIRAAAQGGCEIGFHAEDAIKIAAQTAKGAATLLLENKFHPEYEIDKVTTPQGCTISGLNQMEHNGFSSAMIKGIVTSAEKAASL</sequence>
<keyword evidence="7" id="KW-0560">Oxidoreductase</keyword>
<evidence type="ECO:0000256" key="10">
    <source>
        <dbReference type="ARBA" id="ARBA00052690"/>
    </source>
</evidence>
<dbReference type="AlphaFoldDB" id="F0ZQG6"/>
<dbReference type="EMBL" id="GL871125">
    <property type="protein sequence ID" value="EGC33789.1"/>
    <property type="molecule type" value="Genomic_DNA"/>
</dbReference>
<dbReference type="GO" id="GO:0004735">
    <property type="term" value="F:pyrroline-5-carboxylate reductase activity"/>
    <property type="evidence" value="ECO:0000318"/>
    <property type="project" value="GO_Central"/>
</dbReference>
<evidence type="ECO:0000256" key="3">
    <source>
        <dbReference type="ARBA" id="ARBA00012855"/>
    </source>
</evidence>
<accession>F0ZQG6</accession>
<organism evidence="14 15">
    <name type="scientific">Dictyostelium purpureum</name>
    <name type="common">Slime mold</name>
    <dbReference type="NCBI Taxonomy" id="5786"/>
    <lineage>
        <taxon>Eukaryota</taxon>
        <taxon>Amoebozoa</taxon>
        <taxon>Evosea</taxon>
        <taxon>Eumycetozoa</taxon>
        <taxon>Dictyostelia</taxon>
        <taxon>Dictyosteliales</taxon>
        <taxon>Dictyosteliaceae</taxon>
        <taxon>Dictyostelium</taxon>
    </lineage>
</organism>
<dbReference type="GeneID" id="10502952"/>
<proteinExistence type="inferred from homology"/>
<comment type="subunit">
    <text evidence="8">Homodecamer; composed of 5 homodimers.</text>
</comment>
<dbReference type="Pfam" id="PF14748">
    <property type="entry name" value="P5CR_dimer"/>
    <property type="match status" value="1"/>
</dbReference>
<dbReference type="PIRSF" id="PIRSF000193">
    <property type="entry name" value="Pyrrol-5-carb_rd"/>
    <property type="match status" value="1"/>
</dbReference>
<dbReference type="InterPro" id="IPR028939">
    <property type="entry name" value="P5C_Rdtase_cat_N"/>
</dbReference>
<dbReference type="VEuPathDB" id="AmoebaDB:DICPUDRAFT_36148"/>
<gene>
    <name evidence="14" type="ORF">DICPUDRAFT_36148</name>
</gene>
<dbReference type="STRING" id="5786.F0ZQG6"/>
<dbReference type="FunFam" id="3.40.50.720:FF:000866">
    <property type="entry name" value="Pyrroline-5-carboxylate reductase"/>
    <property type="match status" value="1"/>
</dbReference>
<dbReference type="Pfam" id="PF03807">
    <property type="entry name" value="F420_oxidored"/>
    <property type="match status" value="1"/>
</dbReference>
<dbReference type="SUPFAM" id="SSF51735">
    <property type="entry name" value="NAD(P)-binding Rossmann-fold domains"/>
    <property type="match status" value="1"/>
</dbReference>
<dbReference type="SUPFAM" id="SSF48179">
    <property type="entry name" value="6-phosphogluconate dehydrogenase C-terminal domain-like"/>
    <property type="match status" value="1"/>
</dbReference>
<dbReference type="InterPro" id="IPR029036">
    <property type="entry name" value="P5CR_dimer"/>
</dbReference>
<protein>
    <recommendedName>
        <fullName evidence="3">pyrroline-5-carboxylate reductase</fullName>
        <ecNumber evidence="3">1.5.1.2</ecNumber>
    </recommendedName>
</protein>
<name>F0ZQG6_DICPU</name>
<keyword evidence="15" id="KW-1185">Reference proteome</keyword>
<evidence type="ECO:0000256" key="4">
    <source>
        <dbReference type="ARBA" id="ARBA00022605"/>
    </source>
</evidence>
<comment type="pathway">
    <text evidence="1">Amino-acid biosynthesis; L-proline biosynthesis; L-proline from L-glutamate 5-semialdehyde: step 1/1.</text>
</comment>
<evidence type="ECO:0000256" key="2">
    <source>
        <dbReference type="ARBA" id="ARBA00005525"/>
    </source>
</evidence>